<dbReference type="OrthoDB" id="6777647at2759"/>
<proteinExistence type="predicted"/>
<evidence type="ECO:0000256" key="1">
    <source>
        <dbReference type="SAM" id="MobiDB-lite"/>
    </source>
</evidence>
<comment type="caution">
    <text evidence="2">The sequence shown here is derived from an EMBL/GenBank/DDBJ whole genome shotgun (WGS) entry which is preliminary data.</text>
</comment>
<dbReference type="EMBL" id="CAJVPY010038078">
    <property type="protein sequence ID" value="CAG8803595.1"/>
    <property type="molecule type" value="Genomic_DNA"/>
</dbReference>
<feature type="region of interest" description="Disordered" evidence="1">
    <location>
        <begin position="1"/>
        <end position="20"/>
    </location>
</feature>
<gene>
    <name evidence="2" type="ORF">DERYTH_LOCUS23922</name>
</gene>
<accession>A0A9N9JYS4</accession>
<sequence>SKALSDTRSKTKEGQRDRQRAYRASLKYCSLDEYQKEKGEKPGLCCMNSEVVLAPLQAPPPEIYYFLTEKDLISKGNYYHQISSSLPEQGEIPKFFQIYFHDSSDIEAQIDRIHDIMKQLLNRKMINMRQYNAPLAKEVAAICFSNETMHVRDIYSQYPEASKTSEAEAKASGTSNIDFGTLLKRELQSQTGLSSILESATIKSSSSINLDNKNINTDDKEYLESRSFIKKEKKRAREETEEV</sequence>
<protein>
    <submittedName>
        <fullName evidence="2">3816_t:CDS:1</fullName>
    </submittedName>
</protein>
<evidence type="ECO:0000313" key="3">
    <source>
        <dbReference type="Proteomes" id="UP000789405"/>
    </source>
</evidence>
<evidence type="ECO:0000313" key="2">
    <source>
        <dbReference type="EMBL" id="CAG8803595.1"/>
    </source>
</evidence>
<dbReference type="Proteomes" id="UP000789405">
    <property type="component" value="Unassembled WGS sequence"/>
</dbReference>
<organism evidence="2 3">
    <name type="scientific">Dentiscutata erythropus</name>
    <dbReference type="NCBI Taxonomy" id="1348616"/>
    <lineage>
        <taxon>Eukaryota</taxon>
        <taxon>Fungi</taxon>
        <taxon>Fungi incertae sedis</taxon>
        <taxon>Mucoromycota</taxon>
        <taxon>Glomeromycotina</taxon>
        <taxon>Glomeromycetes</taxon>
        <taxon>Diversisporales</taxon>
        <taxon>Gigasporaceae</taxon>
        <taxon>Dentiscutata</taxon>
    </lineage>
</organism>
<feature type="non-terminal residue" evidence="2">
    <location>
        <position position="243"/>
    </location>
</feature>
<name>A0A9N9JYS4_9GLOM</name>
<reference evidence="2" key="1">
    <citation type="submission" date="2021-06" db="EMBL/GenBank/DDBJ databases">
        <authorList>
            <person name="Kallberg Y."/>
            <person name="Tangrot J."/>
            <person name="Rosling A."/>
        </authorList>
    </citation>
    <scope>NUCLEOTIDE SEQUENCE</scope>
    <source>
        <strain evidence="2">MA453B</strain>
    </source>
</reference>
<dbReference type="AlphaFoldDB" id="A0A9N9JYS4"/>
<keyword evidence="3" id="KW-1185">Reference proteome</keyword>